<dbReference type="OrthoDB" id="350054at2157"/>
<protein>
    <submittedName>
        <fullName evidence="1">Putative transcriptional regulator</fullName>
    </submittedName>
</protein>
<dbReference type="RefSeq" id="WP_048093039.1">
    <property type="nucleotide sequence ID" value="NZ_JMIY01000007.1"/>
</dbReference>
<dbReference type="AlphaFoldDB" id="A0A062UVD4"/>
<gene>
    <name evidence="1" type="ORF">ANME2D_03000</name>
</gene>
<proteinExistence type="predicted"/>
<organism evidence="1 2">
    <name type="scientific">Candidatus Methanoperedens nitratireducens</name>
    <dbReference type="NCBI Taxonomy" id="1392998"/>
    <lineage>
        <taxon>Archaea</taxon>
        <taxon>Methanobacteriati</taxon>
        <taxon>Methanobacteriota</taxon>
        <taxon>Stenosarchaea group</taxon>
        <taxon>Methanomicrobia</taxon>
        <taxon>Methanosarcinales</taxon>
        <taxon>ANME-2 cluster</taxon>
        <taxon>Candidatus Methanoperedentaceae</taxon>
        <taxon>Candidatus Methanoperedens</taxon>
    </lineage>
</organism>
<evidence type="ECO:0000313" key="2">
    <source>
        <dbReference type="Proteomes" id="UP000027153"/>
    </source>
</evidence>
<accession>A0A062UVD4</accession>
<reference evidence="1 2" key="1">
    <citation type="journal article" date="2013" name="Nature">
        <title>Anaerobic oxidation of methane coupled to nitrate reduction in a novel archaeal lineage.</title>
        <authorList>
            <person name="Haroon M.F."/>
            <person name="Hu S."/>
            <person name="Shi Y."/>
            <person name="Imelfort M."/>
            <person name="Keller J."/>
            <person name="Hugenholtz P."/>
            <person name="Yuan Z."/>
            <person name="Tyson G.W."/>
        </authorList>
    </citation>
    <scope>NUCLEOTIDE SEQUENCE [LARGE SCALE GENOMIC DNA]</scope>
    <source>
        <strain evidence="1 2">ANME-2d</strain>
    </source>
</reference>
<sequence>MYVKLLDFIRTLETYEKPVFTVNEVSKVIDADKKYARIYLNRLKAKGVVEAVERNKYVLAGTHPYVAATNLVFPSYMSFLTALYYYGATTQIPGIIYIASTRSKKSLTLKGYSLEFIKLKKERFFGYTRERFQGKFVFVAEKEKLIVDSLFLPRYCPVDEIYSAMGDEKLNIDTLVEYGLRMDSVVTIKRLGYLLEKKGIDVYERLKLRLNKKYDLLNPLLPKKGEKNIKWRLIINEVFSDAE</sequence>
<name>A0A062UVD4_9EURY</name>
<comment type="caution">
    <text evidence="1">The sequence shown here is derived from an EMBL/GenBank/DDBJ whole genome shotgun (WGS) entry which is preliminary data.</text>
</comment>
<keyword evidence="2" id="KW-1185">Reference proteome</keyword>
<dbReference type="EMBL" id="JMIY01000007">
    <property type="protein sequence ID" value="KCZ70971.1"/>
    <property type="molecule type" value="Genomic_DNA"/>
</dbReference>
<evidence type="ECO:0000313" key="1">
    <source>
        <dbReference type="EMBL" id="KCZ70971.1"/>
    </source>
</evidence>
<dbReference type="Proteomes" id="UP000027153">
    <property type="component" value="Unassembled WGS sequence"/>
</dbReference>